<reference evidence="4 5" key="1">
    <citation type="submission" date="2019-06" db="EMBL/GenBank/DDBJ databases">
        <title>Genome sequence of Janthinobacterium lividum UCD_MED1.</title>
        <authorList>
            <person name="De Leon M.E."/>
            <person name="Jospin G."/>
        </authorList>
    </citation>
    <scope>NUCLEOTIDE SEQUENCE [LARGE SCALE GENOMIC DNA]</scope>
    <source>
        <strain evidence="4 5">UCD_MED1</strain>
    </source>
</reference>
<feature type="transmembrane region" description="Helical" evidence="1">
    <location>
        <begin position="308"/>
        <end position="326"/>
    </location>
</feature>
<keyword evidence="1" id="KW-0812">Transmembrane</keyword>
<feature type="transmembrane region" description="Helical" evidence="1">
    <location>
        <begin position="229"/>
        <end position="249"/>
    </location>
</feature>
<feature type="transmembrane region" description="Helical" evidence="1">
    <location>
        <begin position="169"/>
        <end position="188"/>
    </location>
</feature>
<dbReference type="RefSeq" id="WP_139090932.1">
    <property type="nucleotide sequence ID" value="NZ_VDGE01000004.1"/>
</dbReference>
<feature type="transmembrane region" description="Helical" evidence="1">
    <location>
        <begin position="256"/>
        <end position="276"/>
    </location>
</feature>
<protein>
    <recommendedName>
        <fullName evidence="3">Signal transduction histidine kinase internal region domain-containing protein</fullName>
    </recommendedName>
</protein>
<feature type="transmembrane region" description="Helical" evidence="1">
    <location>
        <begin position="195"/>
        <end position="217"/>
    </location>
</feature>
<name>A0A5C4NRI0_9BURK</name>
<dbReference type="AlphaFoldDB" id="A0A5C4NRI0"/>
<comment type="caution">
    <text evidence="4">The sequence shown here is derived from an EMBL/GenBank/DDBJ whole genome shotgun (WGS) entry which is preliminary data.</text>
</comment>
<dbReference type="GO" id="GO:0000155">
    <property type="term" value="F:phosphorelay sensor kinase activity"/>
    <property type="evidence" value="ECO:0007669"/>
    <property type="project" value="InterPro"/>
</dbReference>
<keyword evidence="1" id="KW-1133">Transmembrane helix</keyword>
<dbReference type="PANTHER" id="PTHR34220">
    <property type="entry name" value="SENSOR HISTIDINE KINASE YPDA"/>
    <property type="match status" value="1"/>
</dbReference>
<evidence type="ECO:0000256" key="1">
    <source>
        <dbReference type="SAM" id="Phobius"/>
    </source>
</evidence>
<feature type="domain" description="Signal transduction histidine kinase internal region" evidence="3">
    <location>
        <begin position="366"/>
        <end position="441"/>
    </location>
</feature>
<feature type="chain" id="PRO_5022851561" description="Signal transduction histidine kinase internal region domain-containing protein" evidence="2">
    <location>
        <begin position="23"/>
        <end position="553"/>
    </location>
</feature>
<dbReference type="InterPro" id="IPR050640">
    <property type="entry name" value="Bact_2-comp_sensor_kinase"/>
</dbReference>
<dbReference type="InterPro" id="IPR010559">
    <property type="entry name" value="Sig_transdc_His_kin_internal"/>
</dbReference>
<keyword evidence="2" id="KW-0732">Signal</keyword>
<keyword evidence="1" id="KW-0472">Membrane</keyword>
<evidence type="ECO:0000313" key="5">
    <source>
        <dbReference type="Proteomes" id="UP000305681"/>
    </source>
</evidence>
<evidence type="ECO:0000259" key="3">
    <source>
        <dbReference type="Pfam" id="PF06580"/>
    </source>
</evidence>
<dbReference type="EMBL" id="VDGE01000004">
    <property type="protein sequence ID" value="TNC76602.1"/>
    <property type="molecule type" value="Genomic_DNA"/>
</dbReference>
<dbReference type="PANTHER" id="PTHR34220:SF7">
    <property type="entry name" value="SENSOR HISTIDINE KINASE YPDA"/>
    <property type="match status" value="1"/>
</dbReference>
<organism evidence="4 5">
    <name type="scientific">Janthinobacterium lividum</name>
    <dbReference type="NCBI Taxonomy" id="29581"/>
    <lineage>
        <taxon>Bacteria</taxon>
        <taxon>Pseudomonadati</taxon>
        <taxon>Pseudomonadota</taxon>
        <taxon>Betaproteobacteria</taxon>
        <taxon>Burkholderiales</taxon>
        <taxon>Oxalobacteraceae</taxon>
        <taxon>Janthinobacterium</taxon>
    </lineage>
</organism>
<feature type="transmembrane region" description="Helical" evidence="1">
    <location>
        <begin position="282"/>
        <end position="301"/>
    </location>
</feature>
<feature type="signal peptide" evidence="2">
    <location>
        <begin position="1"/>
        <end position="22"/>
    </location>
</feature>
<dbReference type="Pfam" id="PF06580">
    <property type="entry name" value="His_kinase"/>
    <property type="match status" value="1"/>
</dbReference>
<proteinExistence type="predicted"/>
<gene>
    <name evidence="4" type="ORF">FHI69_13665</name>
</gene>
<evidence type="ECO:0000256" key="2">
    <source>
        <dbReference type="SAM" id="SignalP"/>
    </source>
</evidence>
<accession>A0A5C4NRI0</accession>
<sequence>MPAMPSCFRYLLLCCLALPSFAIGMDRLSLAEGWRACGTTSATPAASLYQLLKPGQLLCVERDITVAATPSSTQLLVLSALASSEVWLDGILIGSNGQPARQASGERAGDIDFATHLTPRQLAMGRHHLRLLLSTQQAPARLASPLYALYLVDRQDYRAALAWYRLPPLLLAGALGAVALLFLALTALYQRQRHWAMFAALCLVAALLLVVELWRSVTGYAYPMHLPRLYAVSALTWLFSALLPLYFYTAYRLPRWPLAAALLLAGIALAGALPAHFDSRCWSMFLTGLAASLALNLGALWRRLPGSRGGTLIALASCALFLLTGSQFAEGGFALVVCFLLLPLCAQLLAQLLRERSKAARAQQLENQLLRKSMQPHFLMNSLSLISELNAQSPQAAETFIEALGAELRMLNEFAQQPSIALTQELALCENYLSIMGTRLQQPCSLQLDGEAAGITVPPAILLTALENAFSHNRYRHGATFILRIAQHAQTQVLTLILPEGETRQHAGGGVGEQYIRASLHAVFGDAARYEREYASEQQQAGWRLTFTLPAAP</sequence>
<evidence type="ECO:0000313" key="4">
    <source>
        <dbReference type="EMBL" id="TNC76602.1"/>
    </source>
</evidence>
<dbReference type="Proteomes" id="UP000305681">
    <property type="component" value="Unassembled WGS sequence"/>
</dbReference>
<feature type="transmembrane region" description="Helical" evidence="1">
    <location>
        <begin position="332"/>
        <end position="353"/>
    </location>
</feature>
<dbReference type="GO" id="GO:0016020">
    <property type="term" value="C:membrane"/>
    <property type="evidence" value="ECO:0007669"/>
    <property type="project" value="InterPro"/>
</dbReference>